<organism evidence="1 2">
    <name type="scientific">Suillus discolor</name>
    <dbReference type="NCBI Taxonomy" id="1912936"/>
    <lineage>
        <taxon>Eukaryota</taxon>
        <taxon>Fungi</taxon>
        <taxon>Dikarya</taxon>
        <taxon>Basidiomycota</taxon>
        <taxon>Agaricomycotina</taxon>
        <taxon>Agaricomycetes</taxon>
        <taxon>Agaricomycetidae</taxon>
        <taxon>Boletales</taxon>
        <taxon>Suillineae</taxon>
        <taxon>Suillaceae</taxon>
        <taxon>Suillus</taxon>
    </lineage>
</organism>
<gene>
    <name evidence="1" type="ORF">F5147DRAFT_780544</name>
</gene>
<accession>A0A9P7JMQ4</accession>
<dbReference type="AlphaFoldDB" id="A0A9P7JMQ4"/>
<sequence>MSSGSKGWLPTSPFNTTSTFIPPAKQCLQQQLQKPAKPTITSPMERQLPEKQVLADLKAAIQARLDLTDDNQASPSLEHCAIILEALQNPQSNTIVIIGIIPAEYAVVLAFTSEERDFEVRAKYALSSADTQELQIMPPLPIHEQPAAHLSKAINKYTDNLPYDKLLIDVTMHLNYRIQNKDMTNIPDLYLAVTIQPPEDDSVDDIKILKPISKWVGECGLSSDYNFMVWKLSGTCNGHRDIDLALIMEFKERATWQQPKEMSITAQTLCMSPTLDYKEFIPTRIKKSLKFGPVIIHSHVWIDISEVQYTVFRHGVDGHFDFNSKNPDTFAEGMSDIEHILRDGTNTLKGYIISLMEGMNLEASEIQLVHESNPVVGLGVLVAS</sequence>
<dbReference type="RefSeq" id="XP_041286001.1">
    <property type="nucleotide sequence ID" value="XM_041442474.1"/>
</dbReference>
<dbReference type="EMBL" id="JABBWM010000109">
    <property type="protein sequence ID" value="KAG2089749.1"/>
    <property type="molecule type" value="Genomic_DNA"/>
</dbReference>
<keyword evidence="2" id="KW-1185">Reference proteome</keyword>
<reference evidence="1" key="1">
    <citation type="journal article" date="2020" name="New Phytol.">
        <title>Comparative genomics reveals dynamic genome evolution in host specialist ectomycorrhizal fungi.</title>
        <authorList>
            <person name="Lofgren L.A."/>
            <person name="Nguyen N.H."/>
            <person name="Vilgalys R."/>
            <person name="Ruytinx J."/>
            <person name="Liao H.L."/>
            <person name="Branco S."/>
            <person name="Kuo A."/>
            <person name="LaButti K."/>
            <person name="Lipzen A."/>
            <person name="Andreopoulos W."/>
            <person name="Pangilinan J."/>
            <person name="Riley R."/>
            <person name="Hundley H."/>
            <person name="Na H."/>
            <person name="Barry K."/>
            <person name="Grigoriev I.V."/>
            <person name="Stajich J.E."/>
            <person name="Kennedy P.G."/>
        </authorList>
    </citation>
    <scope>NUCLEOTIDE SEQUENCE</scope>
    <source>
        <strain evidence="1">FC423</strain>
    </source>
</reference>
<proteinExistence type="predicted"/>
<dbReference type="OrthoDB" id="2679919at2759"/>
<dbReference type="Proteomes" id="UP000823399">
    <property type="component" value="Unassembled WGS sequence"/>
</dbReference>
<comment type="caution">
    <text evidence="1">The sequence shown here is derived from an EMBL/GenBank/DDBJ whole genome shotgun (WGS) entry which is preliminary data.</text>
</comment>
<name>A0A9P7JMQ4_9AGAM</name>
<protein>
    <submittedName>
        <fullName evidence="1">Uncharacterized protein</fullName>
    </submittedName>
</protein>
<dbReference type="GeneID" id="64704733"/>
<evidence type="ECO:0000313" key="1">
    <source>
        <dbReference type="EMBL" id="KAG2089749.1"/>
    </source>
</evidence>
<evidence type="ECO:0000313" key="2">
    <source>
        <dbReference type="Proteomes" id="UP000823399"/>
    </source>
</evidence>